<keyword evidence="2" id="KW-1185">Reference proteome</keyword>
<organism evidence="1 2">
    <name type="scientific">Roseovarius tolerans</name>
    <dbReference type="NCBI Taxonomy" id="74031"/>
    <lineage>
        <taxon>Bacteria</taxon>
        <taxon>Pseudomonadati</taxon>
        <taxon>Pseudomonadota</taxon>
        <taxon>Alphaproteobacteria</taxon>
        <taxon>Rhodobacterales</taxon>
        <taxon>Roseobacteraceae</taxon>
        <taxon>Roseovarius</taxon>
    </lineage>
</organism>
<evidence type="ECO:0000313" key="1">
    <source>
        <dbReference type="EMBL" id="KNX40086.1"/>
    </source>
</evidence>
<protein>
    <submittedName>
        <fullName evidence="1">Uncharacterized protein</fullName>
    </submittedName>
</protein>
<reference evidence="2" key="1">
    <citation type="submission" date="2015-07" db="EMBL/GenBank/DDBJ databases">
        <title>Draft Genome Sequence of Roseovarius tolerans EL-164, a producer of N-Acylated Alanine Methyl Esters (NAMEs).</title>
        <authorList>
            <person name="Voget S."/>
            <person name="Bruns H."/>
            <person name="Wagner-Doebler I."/>
            <person name="Schulz S."/>
            <person name="Daniel R."/>
        </authorList>
    </citation>
    <scope>NUCLEOTIDE SEQUENCE [LARGE SCALE GENOMIC DNA]</scope>
    <source>
        <strain evidence="2">EL-164</strain>
    </source>
</reference>
<dbReference type="EMBL" id="LGVV01000070">
    <property type="protein sequence ID" value="KNX40086.1"/>
    <property type="molecule type" value="Genomic_DNA"/>
</dbReference>
<proteinExistence type="predicted"/>
<dbReference type="Proteomes" id="UP000037046">
    <property type="component" value="Unassembled WGS sequence"/>
</dbReference>
<dbReference type="PROSITE" id="PS51318">
    <property type="entry name" value="TAT"/>
    <property type="match status" value="1"/>
</dbReference>
<evidence type="ECO:0000313" key="2">
    <source>
        <dbReference type="Proteomes" id="UP000037046"/>
    </source>
</evidence>
<dbReference type="InterPro" id="IPR006311">
    <property type="entry name" value="TAT_signal"/>
</dbReference>
<dbReference type="AlphaFoldDB" id="A0A0L6CQS7"/>
<accession>A0A0L6CQS7</accession>
<dbReference type="PATRIC" id="fig|74031.6.peg.3440"/>
<comment type="caution">
    <text evidence="1">The sequence shown here is derived from an EMBL/GenBank/DDBJ whole genome shotgun (WGS) entry which is preliminary data.</text>
</comment>
<sequence length="545" mass="60114">MPLTVTRRKLLRYLAGFGLLPGAATSQVGLPGGEPIQAEGGKVMLRLSSLSRLLPGRRLLARVRIPETSAPVLGSEARAAGHRLLWRLVFEGRAAGNHGDLYENRDRAHSLLPSEAHPQLTHVAYDEEMRKAGLDYGLAGPVIFDAPLIGNSSTAVKNGPLWRSLPRMALTREDGPLTLYQNYLAGQIHVYPEHRDHDPEHGDLIPANTPFFLISQGSSGSDRPHLEALAMILAAFRPETKRYLHENQLLAPTVQMIFRRSLAPVLSREAYLSGQAHPSVVPANQINLMRMVQLANALTPETVPPMVRLAVLSETDATEGIDYFGEGLSERLLDTPVAVARLWRSHVHRRSMVVSVEATRDPQGRRPTFLWRLLRGDPARTLIEPLDDRGLRARITVDWQLPRPVPGQPDIRSNRVDIGVFARSGDHDSTPGLISILLPQHETRRYAPGPDGEMRIERRDLGVPEGGYADPVLFPQSAWHDVYRYDPAGALLGWDRQGADGAMRFDAAGQRQTETGTAPVRYVVERAPGAAPRIVMKTQGLDAAE</sequence>
<gene>
    <name evidence="1" type="ORF">ROTO_33650</name>
</gene>
<name>A0A0L6CQS7_9RHOB</name>